<dbReference type="AlphaFoldDB" id="A0A246WQ27"/>
<dbReference type="EMBL" id="NJGU01000008">
    <property type="protein sequence ID" value="OWY28155.1"/>
    <property type="molecule type" value="Genomic_DNA"/>
</dbReference>
<dbReference type="SUPFAM" id="SSF53335">
    <property type="entry name" value="S-adenosyl-L-methionine-dependent methyltransferases"/>
    <property type="match status" value="1"/>
</dbReference>
<dbReference type="InterPro" id="IPR008715">
    <property type="entry name" value="SAM-MeTfrase_NodS-like"/>
</dbReference>
<proteinExistence type="predicted"/>
<evidence type="ECO:0000313" key="1">
    <source>
        <dbReference type="EMBL" id="OWY28155.1"/>
    </source>
</evidence>
<protein>
    <submittedName>
        <fullName evidence="1">Nodulation protein NodS</fullName>
    </submittedName>
</protein>
<dbReference type="RefSeq" id="WP_088751782.1">
    <property type="nucleotide sequence ID" value="NZ_NJGU01000008.1"/>
</dbReference>
<accession>A0A246WQ27</accession>
<sequence>MTTPVTTAEHFRSLYATSADPWHTADSWYEQRKLSILLAVLPKSRFSSVYEPGCGNGALTLALAGRCERLLASDFCDEAVRLTKERVSAHYHVQISRESLPEQWPSGGEPAFELIVLSELCYYLDHEQLRLTVSLSVGSLLPLGHLLACHWKRPFDDRQQDTAAIHTRFAAHAELRACAHYEDEEFRLDLWQKRGTGEAA</sequence>
<dbReference type="CDD" id="cd02440">
    <property type="entry name" value="AdoMet_MTases"/>
    <property type="match status" value="1"/>
</dbReference>
<gene>
    <name evidence="1" type="ORF">CEJ42_16175</name>
</gene>
<reference evidence="1 2" key="1">
    <citation type="submission" date="2017-06" db="EMBL/GenBank/DDBJ databases">
        <title>Herbaspirillum phytohormonus sp. nov., isolated from the root nodule of Robinia pseudoacacia in lead-zinc mine.</title>
        <authorList>
            <person name="Fan M."/>
            <person name="Lin Y."/>
        </authorList>
    </citation>
    <scope>NUCLEOTIDE SEQUENCE [LARGE SCALE GENOMIC DNA]</scope>
    <source>
        <strain evidence="1 2">HZ10</strain>
    </source>
</reference>
<dbReference type="GO" id="GO:0008757">
    <property type="term" value="F:S-adenosylmethionine-dependent methyltransferase activity"/>
    <property type="evidence" value="ECO:0007669"/>
    <property type="project" value="InterPro"/>
</dbReference>
<name>A0A246WQ27_9BURK</name>
<organism evidence="1 2">
    <name type="scientific">Herbaspirillum robiniae</name>
    <dbReference type="NCBI Taxonomy" id="2014887"/>
    <lineage>
        <taxon>Bacteria</taxon>
        <taxon>Pseudomonadati</taxon>
        <taxon>Pseudomonadota</taxon>
        <taxon>Betaproteobacteria</taxon>
        <taxon>Burkholderiales</taxon>
        <taxon>Oxalobacteraceae</taxon>
        <taxon>Herbaspirillum</taxon>
    </lineage>
</organism>
<dbReference type="Gene3D" id="3.40.50.150">
    <property type="entry name" value="Vaccinia Virus protein VP39"/>
    <property type="match status" value="1"/>
</dbReference>
<dbReference type="GO" id="GO:0009312">
    <property type="term" value="P:oligosaccharide biosynthetic process"/>
    <property type="evidence" value="ECO:0007669"/>
    <property type="project" value="InterPro"/>
</dbReference>
<dbReference type="InterPro" id="IPR029063">
    <property type="entry name" value="SAM-dependent_MTases_sf"/>
</dbReference>
<dbReference type="Proteomes" id="UP000197596">
    <property type="component" value="Unassembled WGS sequence"/>
</dbReference>
<dbReference type="Pfam" id="PF05401">
    <property type="entry name" value="NodS"/>
    <property type="match status" value="1"/>
</dbReference>
<comment type="caution">
    <text evidence="1">The sequence shown here is derived from an EMBL/GenBank/DDBJ whole genome shotgun (WGS) entry which is preliminary data.</text>
</comment>
<evidence type="ECO:0000313" key="2">
    <source>
        <dbReference type="Proteomes" id="UP000197596"/>
    </source>
</evidence>